<accession>A0A7J0GLT0</accession>
<evidence type="ECO:0000256" key="1">
    <source>
        <dbReference type="ARBA" id="ARBA00004541"/>
    </source>
</evidence>
<reference evidence="6 7" key="1">
    <citation type="submission" date="2019-07" db="EMBL/GenBank/DDBJ databases">
        <title>De Novo Assembly of kiwifruit Actinidia rufa.</title>
        <authorList>
            <person name="Sugita-Konishi S."/>
            <person name="Sato K."/>
            <person name="Mori E."/>
            <person name="Abe Y."/>
            <person name="Kisaki G."/>
            <person name="Hamano K."/>
            <person name="Suezawa K."/>
            <person name="Otani M."/>
            <person name="Fukuda T."/>
            <person name="Manabe T."/>
            <person name="Gomi K."/>
            <person name="Tabuchi M."/>
            <person name="Akimitsu K."/>
            <person name="Kataoka I."/>
        </authorList>
    </citation>
    <scope>NUCLEOTIDE SEQUENCE [LARGE SCALE GENOMIC DNA]</scope>
    <source>
        <strain evidence="7">cv. Fuchu</strain>
    </source>
</reference>
<name>A0A7J0GLT0_9ERIC</name>
<dbReference type="CDD" id="cd03572">
    <property type="entry name" value="ENTH_like_Tepsin"/>
    <property type="match status" value="1"/>
</dbReference>
<keyword evidence="3" id="KW-0333">Golgi apparatus</keyword>
<proteinExistence type="predicted"/>
<evidence type="ECO:0000256" key="4">
    <source>
        <dbReference type="ARBA" id="ARBA00023329"/>
    </source>
</evidence>
<feature type="compositionally biased region" description="Polar residues" evidence="5">
    <location>
        <begin position="137"/>
        <end position="153"/>
    </location>
</feature>
<dbReference type="OrthoDB" id="118154at2759"/>
<sequence length="466" mass="51776">MGSSRRAVESYWRSRMTHGATSDEDKVTPVYKLEEICELLRSSHALRLIKYAVGKSGVEFRREMQRNSAAVRQLFHYKGRLDPLTGDALNKAVWDTAHEAISSAADNKPATAEDLTKRITNATIKQGLSSLTQAQSLKKNDTGSYKSPNLRRSLTNDRVEHQRETQTVLKECQCWILGSGGHRPDRNIQWGDRFKVRMKAVCVLEAILRRKNVDQFSIMASYFSENIGVVIRCSESPQASSREKSTKVLNLLDGEQTGSRMSHVEKAIKAETTRPNPKSPTAPIFDNLFGGSLDTGLMEMELNHLIFFGSNTEIPEQEESQRKDVHDLMAGLSINENVSRIQQKGTAPGKLSETIFSESTMNPTHQVPSNVLNGILVSQAAGMMNYGAIGTFFTWQQFLAAMSNFQQLGNLQSQNESASHAATGTTGGLYSLPLPDIFNPNIPIQTPSSMMNGSKKRRPKHLTLSR</sequence>
<gene>
    <name evidence="6" type="ORF">Acr_23g0001640</name>
</gene>
<dbReference type="Gene3D" id="1.25.40.90">
    <property type="match status" value="2"/>
</dbReference>
<evidence type="ECO:0000313" key="7">
    <source>
        <dbReference type="Proteomes" id="UP000585474"/>
    </source>
</evidence>
<evidence type="ECO:0000256" key="2">
    <source>
        <dbReference type="ARBA" id="ARBA00004555"/>
    </source>
</evidence>
<dbReference type="GO" id="GO:0032588">
    <property type="term" value="C:trans-Golgi network membrane"/>
    <property type="evidence" value="ECO:0007669"/>
    <property type="project" value="TreeGrafter"/>
</dbReference>
<keyword evidence="7" id="KW-1185">Reference proteome</keyword>
<dbReference type="InterPro" id="IPR008942">
    <property type="entry name" value="ENTH_VHS"/>
</dbReference>
<feature type="region of interest" description="Disordered" evidence="5">
    <location>
        <begin position="137"/>
        <end position="158"/>
    </location>
</feature>
<feature type="compositionally biased region" description="Polar residues" evidence="5">
    <location>
        <begin position="443"/>
        <end position="452"/>
    </location>
</feature>
<dbReference type="GO" id="GO:0031410">
    <property type="term" value="C:cytoplasmic vesicle"/>
    <property type="evidence" value="ECO:0007669"/>
    <property type="project" value="UniProtKB-SubCell"/>
</dbReference>
<evidence type="ECO:0000313" key="6">
    <source>
        <dbReference type="EMBL" id="GFZ11779.1"/>
    </source>
</evidence>
<dbReference type="InterPro" id="IPR039273">
    <property type="entry name" value="TEPSIN"/>
</dbReference>
<dbReference type="InterPro" id="IPR035802">
    <property type="entry name" value="ENTH/VHS_tepsin"/>
</dbReference>
<dbReference type="Proteomes" id="UP000585474">
    <property type="component" value="Unassembled WGS sequence"/>
</dbReference>
<organism evidence="6 7">
    <name type="scientific">Actinidia rufa</name>
    <dbReference type="NCBI Taxonomy" id="165716"/>
    <lineage>
        <taxon>Eukaryota</taxon>
        <taxon>Viridiplantae</taxon>
        <taxon>Streptophyta</taxon>
        <taxon>Embryophyta</taxon>
        <taxon>Tracheophyta</taxon>
        <taxon>Spermatophyta</taxon>
        <taxon>Magnoliopsida</taxon>
        <taxon>eudicotyledons</taxon>
        <taxon>Gunneridae</taxon>
        <taxon>Pentapetalae</taxon>
        <taxon>asterids</taxon>
        <taxon>Ericales</taxon>
        <taxon>Actinidiaceae</taxon>
        <taxon>Actinidia</taxon>
    </lineage>
</organism>
<evidence type="ECO:0000256" key="3">
    <source>
        <dbReference type="ARBA" id="ARBA00023034"/>
    </source>
</evidence>
<comment type="caution">
    <text evidence="6">The sequence shown here is derived from an EMBL/GenBank/DDBJ whole genome shotgun (WGS) entry which is preliminary data.</text>
</comment>
<feature type="region of interest" description="Disordered" evidence="5">
    <location>
        <begin position="443"/>
        <end position="466"/>
    </location>
</feature>
<evidence type="ECO:0000256" key="5">
    <source>
        <dbReference type="SAM" id="MobiDB-lite"/>
    </source>
</evidence>
<comment type="subcellular location">
    <subcellularLocation>
        <location evidence="1">Cytoplasmic vesicle</location>
    </subcellularLocation>
    <subcellularLocation>
        <location evidence="2">Golgi apparatus</location>
    </subcellularLocation>
</comment>
<dbReference type="EMBL" id="BJWL01000023">
    <property type="protein sequence ID" value="GFZ11779.1"/>
    <property type="molecule type" value="Genomic_DNA"/>
</dbReference>
<protein>
    <submittedName>
        <fullName evidence="6">ENTH/VHS family protein</fullName>
    </submittedName>
</protein>
<keyword evidence="4" id="KW-0968">Cytoplasmic vesicle</keyword>
<dbReference type="PANTHER" id="PTHR21514">
    <property type="entry name" value="AP-4 COMPLEX ACCESSORY SUBUNIT TEPSIN"/>
    <property type="match status" value="1"/>
</dbReference>
<dbReference type="AlphaFoldDB" id="A0A7J0GLT0"/>
<feature type="compositionally biased region" description="Basic residues" evidence="5">
    <location>
        <begin position="454"/>
        <end position="466"/>
    </location>
</feature>
<dbReference type="PANTHER" id="PTHR21514:SF0">
    <property type="entry name" value="AP-4 COMPLEX ACCESSORY SUBUNIT TEPSIN"/>
    <property type="match status" value="1"/>
</dbReference>